<evidence type="ECO:0000313" key="3">
    <source>
        <dbReference type="EMBL" id="CAH2066213.1"/>
    </source>
</evidence>
<evidence type="ECO:0000256" key="1">
    <source>
        <dbReference type="SAM" id="MobiDB-lite"/>
    </source>
</evidence>
<dbReference type="InterPro" id="IPR035897">
    <property type="entry name" value="Toll_tir_struct_dom_sf"/>
</dbReference>
<dbReference type="Pfam" id="PF01582">
    <property type="entry name" value="TIR"/>
    <property type="match status" value="1"/>
</dbReference>
<keyword evidence="4" id="KW-1185">Reference proteome</keyword>
<organism evidence="3 4">
    <name type="scientific">Thlaspi arvense</name>
    <name type="common">Field penny-cress</name>
    <dbReference type="NCBI Taxonomy" id="13288"/>
    <lineage>
        <taxon>Eukaryota</taxon>
        <taxon>Viridiplantae</taxon>
        <taxon>Streptophyta</taxon>
        <taxon>Embryophyta</taxon>
        <taxon>Tracheophyta</taxon>
        <taxon>Spermatophyta</taxon>
        <taxon>Magnoliopsida</taxon>
        <taxon>eudicotyledons</taxon>
        <taxon>Gunneridae</taxon>
        <taxon>Pentapetalae</taxon>
        <taxon>rosids</taxon>
        <taxon>malvids</taxon>
        <taxon>Brassicales</taxon>
        <taxon>Brassicaceae</taxon>
        <taxon>Thlaspideae</taxon>
        <taxon>Thlaspi</taxon>
    </lineage>
</organism>
<feature type="domain" description="TIR" evidence="2">
    <location>
        <begin position="1"/>
        <end position="82"/>
    </location>
</feature>
<protein>
    <recommendedName>
        <fullName evidence="2">TIR domain-containing protein</fullName>
    </recommendedName>
</protein>
<evidence type="ECO:0000259" key="2">
    <source>
        <dbReference type="Pfam" id="PF01582"/>
    </source>
</evidence>
<accession>A0AAU9SHD9</accession>
<name>A0AAU9SHD9_THLAR</name>
<sequence>VLPIFYKVPTESVKQLVGEFGDHFRRREWEYRHEQHKIVGWKKALKCVTGKLGFTLDDKSSESNFIESIVKEVLRMLASIPLPAHTSNLEQIITTSSSVTLTKHAKAQQEVKVMTTQPKDMVQRPNDVTKRGGDSLAPHTKVSRHGSKNLVREIKTTLAECSTVNHTKLSRREKVDMVREVNAILARSPGPSAEAKVCIFFLALGKLLL</sequence>
<feature type="region of interest" description="Disordered" evidence="1">
    <location>
        <begin position="123"/>
        <end position="145"/>
    </location>
</feature>
<dbReference type="EMBL" id="OU466861">
    <property type="protein sequence ID" value="CAH2066213.1"/>
    <property type="molecule type" value="Genomic_DNA"/>
</dbReference>
<evidence type="ECO:0000313" key="4">
    <source>
        <dbReference type="Proteomes" id="UP000836841"/>
    </source>
</evidence>
<dbReference type="Gene3D" id="3.40.50.10140">
    <property type="entry name" value="Toll/interleukin-1 receptor homology (TIR) domain"/>
    <property type="match status" value="1"/>
</dbReference>
<reference evidence="3 4" key="1">
    <citation type="submission" date="2022-03" db="EMBL/GenBank/DDBJ databases">
        <authorList>
            <person name="Nunn A."/>
            <person name="Chopra R."/>
            <person name="Nunn A."/>
            <person name="Contreras Garrido A."/>
        </authorList>
    </citation>
    <scope>NUCLEOTIDE SEQUENCE [LARGE SCALE GENOMIC DNA]</scope>
</reference>
<dbReference type="Proteomes" id="UP000836841">
    <property type="component" value="Chromosome 5"/>
</dbReference>
<dbReference type="AlphaFoldDB" id="A0AAU9SHD9"/>
<gene>
    <name evidence="3" type="ORF">TAV2_LOCUS15753</name>
</gene>
<feature type="non-terminal residue" evidence="3">
    <location>
        <position position="1"/>
    </location>
</feature>
<proteinExistence type="predicted"/>
<dbReference type="GO" id="GO:0007165">
    <property type="term" value="P:signal transduction"/>
    <property type="evidence" value="ECO:0007669"/>
    <property type="project" value="InterPro"/>
</dbReference>
<dbReference type="InterPro" id="IPR000157">
    <property type="entry name" value="TIR_dom"/>
</dbReference>